<dbReference type="InterPro" id="IPR027417">
    <property type="entry name" value="P-loop_NTPase"/>
</dbReference>
<comment type="caution">
    <text evidence="1">The sequence shown here is derived from an EMBL/GenBank/DDBJ whole genome shotgun (WGS) entry which is preliminary data.</text>
</comment>
<dbReference type="Pfam" id="PF13469">
    <property type="entry name" value="Sulfotransfer_3"/>
    <property type="match status" value="1"/>
</dbReference>
<accession>A0A7X0J610</accession>
<evidence type="ECO:0000313" key="2">
    <source>
        <dbReference type="Proteomes" id="UP000521017"/>
    </source>
</evidence>
<proteinExistence type="predicted"/>
<dbReference type="Proteomes" id="UP000521017">
    <property type="component" value="Unassembled WGS sequence"/>
</dbReference>
<dbReference type="SUPFAM" id="SSF52540">
    <property type="entry name" value="P-loop containing nucleoside triphosphate hydrolases"/>
    <property type="match status" value="1"/>
</dbReference>
<evidence type="ECO:0000313" key="1">
    <source>
        <dbReference type="EMBL" id="MBB6501309.1"/>
    </source>
</evidence>
<dbReference type="EMBL" id="JACHCC010000009">
    <property type="protein sequence ID" value="MBB6501309.1"/>
    <property type="molecule type" value="Genomic_DNA"/>
</dbReference>
<dbReference type="Gene3D" id="3.40.50.300">
    <property type="entry name" value="P-loop containing nucleotide triphosphate hydrolases"/>
    <property type="match status" value="1"/>
</dbReference>
<organism evidence="1 2">
    <name type="scientific">Pedobacter cryoconitis</name>
    <dbReference type="NCBI Taxonomy" id="188932"/>
    <lineage>
        <taxon>Bacteria</taxon>
        <taxon>Pseudomonadati</taxon>
        <taxon>Bacteroidota</taxon>
        <taxon>Sphingobacteriia</taxon>
        <taxon>Sphingobacteriales</taxon>
        <taxon>Sphingobacteriaceae</taxon>
        <taxon>Pedobacter</taxon>
    </lineage>
</organism>
<evidence type="ECO:0008006" key="3">
    <source>
        <dbReference type="Google" id="ProtNLM"/>
    </source>
</evidence>
<gene>
    <name evidence="1" type="ORF">HDF25_003476</name>
</gene>
<protein>
    <recommendedName>
        <fullName evidence="3">Sulfotransferase family protein</fullName>
    </recommendedName>
</protein>
<reference evidence="1 2" key="1">
    <citation type="submission" date="2020-08" db="EMBL/GenBank/DDBJ databases">
        <title>Genomic Encyclopedia of Type Strains, Phase IV (KMG-V): Genome sequencing to study the core and pangenomes of soil and plant-associated prokaryotes.</title>
        <authorList>
            <person name="Whitman W."/>
        </authorList>
    </citation>
    <scope>NUCLEOTIDE SEQUENCE [LARGE SCALE GENOMIC DNA]</scope>
    <source>
        <strain evidence="1 2">M2T3</strain>
    </source>
</reference>
<dbReference type="AlphaFoldDB" id="A0A7X0J610"/>
<sequence length="253" mass="30022">MSLLNSYGDIKMHGELFNIDNLPQETLDDVLNDPIIFLKKKLDESAQSKHQAIGFKMFYDHLSFDYFDKMVSSASISKRLVDKYDDFDSFIRNNYSISQLNTKFKSLWNYLSSDTDLKIIHLKRRNKLDTLISLKTAYTTSEWTHWMPKTGNNLTPLHFDYDECYNYFSAIERYELTNDFTFRNHSKLDICYEDLILDKQECTNKVCDFLELPHKTVKTLLKKQITYQPSEIVDNYDDLKEAFRNTSWSTFFV</sequence>
<name>A0A7X0J610_9SPHI</name>